<dbReference type="EMBL" id="MT142433">
    <property type="protein sequence ID" value="QJA80744.1"/>
    <property type="molecule type" value="Genomic_DNA"/>
</dbReference>
<protein>
    <submittedName>
        <fullName evidence="1">Uncharacterized protein</fullName>
    </submittedName>
</protein>
<proteinExistence type="predicted"/>
<gene>
    <name evidence="1" type="ORF">MM415A00666_0026</name>
</gene>
<reference evidence="1" key="1">
    <citation type="submission" date="2020-03" db="EMBL/GenBank/DDBJ databases">
        <title>The deep terrestrial virosphere.</title>
        <authorList>
            <person name="Holmfeldt K."/>
            <person name="Nilsson E."/>
            <person name="Simone D."/>
            <person name="Lopez-Fernandez M."/>
            <person name="Wu X."/>
            <person name="de Brujin I."/>
            <person name="Lundin D."/>
            <person name="Andersson A."/>
            <person name="Bertilsson S."/>
            <person name="Dopson M."/>
        </authorList>
    </citation>
    <scope>NUCLEOTIDE SEQUENCE</scope>
    <source>
        <strain evidence="1">MM415A00666</strain>
    </source>
</reference>
<sequence length="338" mass="35315">MAFTYTDSDKIVLEAWGKFKVTLLEACEPGDLLSFYNGSATYAVQFADQSDSQRADCIAVDGGVAGDEITAALKAVCSTIPTISNDHGDPTVVYFAGSTDYLGAPLYLGESGKPSTTPGSTFFQQVGKLIKRDQILIDLGVAGADVEAITLSGSSGLVAKKITVTDTTTQSSGYSQGLAVAITSTGDKTGSAEIHGIAVDMTLTGANAPYAYVMPLYLVTSGNPTISLASALSIYIDDLGTACAQLHMLDLMYGSTNAPTTRNAYIRCRNHSDNTPTAILYLQANNNAKAATNFIEQDSVTVGPVAAAVNTGTDYTPTYKVRCLIGSTTFYLTGVAES</sequence>
<evidence type="ECO:0000313" key="1">
    <source>
        <dbReference type="EMBL" id="QJA80744.1"/>
    </source>
</evidence>
<accession>A0A6M3KGG9</accession>
<organism evidence="1">
    <name type="scientific">viral metagenome</name>
    <dbReference type="NCBI Taxonomy" id="1070528"/>
    <lineage>
        <taxon>unclassified sequences</taxon>
        <taxon>metagenomes</taxon>
        <taxon>organismal metagenomes</taxon>
    </lineage>
</organism>
<dbReference type="AlphaFoldDB" id="A0A6M3KGG9"/>
<name>A0A6M3KGG9_9ZZZZ</name>